<dbReference type="InterPro" id="IPR009349">
    <property type="entry name" value="TRIP4/RQT4_C2HC5_Znf"/>
</dbReference>
<name>A0A9P8RV13_9EUKA</name>
<dbReference type="AlphaFoldDB" id="A0A9P8RV13"/>
<dbReference type="EMBL" id="AUWU02000008">
    <property type="protein sequence ID" value="KAH0570111.1"/>
    <property type="molecule type" value="Genomic_DNA"/>
</dbReference>
<reference evidence="2 3" key="1">
    <citation type="journal article" date="2014" name="PLoS Genet.">
        <title>The Genome of Spironucleus salmonicida Highlights a Fish Pathogen Adapted to Fluctuating Environments.</title>
        <authorList>
            <person name="Xu F."/>
            <person name="Jerlstrom-Hultqvist J."/>
            <person name="Einarsson E."/>
            <person name="Astvaldsson A."/>
            <person name="Svard S.G."/>
            <person name="Andersson J.O."/>
        </authorList>
    </citation>
    <scope>NUCLEOTIDE SEQUENCE [LARGE SCALE GENOMIC DNA]</scope>
    <source>
        <strain evidence="2 3">ATCC 50377</strain>
    </source>
</reference>
<keyword evidence="3" id="KW-1185">Reference proteome</keyword>
<dbReference type="OrthoDB" id="338816at2759"/>
<dbReference type="GO" id="GO:0072344">
    <property type="term" value="P:rescue of stalled ribosome"/>
    <property type="evidence" value="ECO:0007669"/>
    <property type="project" value="InterPro"/>
</dbReference>
<organism evidence="2 3">
    <name type="scientific">Spironucleus salmonicida</name>
    <dbReference type="NCBI Taxonomy" id="348837"/>
    <lineage>
        <taxon>Eukaryota</taxon>
        <taxon>Metamonada</taxon>
        <taxon>Diplomonadida</taxon>
        <taxon>Hexamitidae</taxon>
        <taxon>Hexamitinae</taxon>
        <taxon>Spironucleus</taxon>
    </lineage>
</organism>
<dbReference type="Proteomes" id="UP000018208">
    <property type="component" value="Unassembled WGS sequence"/>
</dbReference>
<dbReference type="GeneID" id="94302109"/>
<dbReference type="GO" id="GO:0005634">
    <property type="term" value="C:nucleus"/>
    <property type="evidence" value="ECO:0007669"/>
    <property type="project" value="InterPro"/>
</dbReference>
<dbReference type="Pfam" id="PF06221">
    <property type="entry name" value="zf-C2HC5"/>
    <property type="match status" value="1"/>
</dbReference>
<gene>
    <name evidence="2" type="ORF">SS50377_28086</name>
</gene>
<feature type="domain" description="TRIP4/RQT4 C2HC5-type zinc finger" evidence="1">
    <location>
        <begin position="22"/>
        <end position="71"/>
    </location>
</feature>
<dbReference type="GO" id="GO:0180022">
    <property type="term" value="C:RQC-trigger complex"/>
    <property type="evidence" value="ECO:0007669"/>
    <property type="project" value="InterPro"/>
</dbReference>
<comment type="caution">
    <text evidence="2">The sequence shown here is derived from an EMBL/GenBank/DDBJ whole genome shotgun (WGS) entry which is preliminary data.</text>
</comment>
<evidence type="ECO:0000259" key="1">
    <source>
        <dbReference type="Pfam" id="PF06221"/>
    </source>
</evidence>
<accession>A0A9P8RV13</accession>
<dbReference type="GO" id="GO:0008270">
    <property type="term" value="F:zinc ion binding"/>
    <property type="evidence" value="ECO:0007669"/>
    <property type="project" value="InterPro"/>
</dbReference>
<evidence type="ECO:0000313" key="3">
    <source>
        <dbReference type="Proteomes" id="UP000018208"/>
    </source>
</evidence>
<evidence type="ECO:0000313" key="2">
    <source>
        <dbReference type="EMBL" id="KAH0570111.1"/>
    </source>
</evidence>
<protein>
    <submittedName>
        <fullName evidence="2">Zinc finger motif, C2HC5-type-containing protein</fullName>
    </submittedName>
</protein>
<proteinExistence type="predicted"/>
<dbReference type="RefSeq" id="XP_067760884.1">
    <property type="nucleotide sequence ID" value="XM_067911862.1"/>
</dbReference>
<sequence length="153" mass="17999">MQYILLYDKQFINAKMPPKRIYCDCHGVIHPLIECNGWALSCQNCGNIYCEQQGKGSCLFCGFDTFNLKESKDNSDLVFRSFQQSFKKDQNNEIAKQFNISELTEYPDRIDAATKEFRQLVYGNLEEIDMNREVLDDQIFQFDDFADFQEYCD</sequence>
<dbReference type="KEGG" id="ssao:94302109"/>